<evidence type="ECO:0000313" key="7">
    <source>
        <dbReference type="EMBL" id="OZJ02844.1"/>
    </source>
</evidence>
<name>A0A261XX70_9FUNG</name>
<dbReference type="Gene3D" id="3.80.10.10">
    <property type="entry name" value="Ribonuclease Inhibitor"/>
    <property type="match status" value="2"/>
</dbReference>
<evidence type="ECO:0000259" key="6">
    <source>
        <dbReference type="Pfam" id="PF23598"/>
    </source>
</evidence>
<proteinExistence type="predicted"/>
<protein>
    <recommendedName>
        <fullName evidence="6">Disease resistance R13L4/SHOC-2-like LRR domain-containing protein</fullName>
    </recommendedName>
</protein>
<feature type="compositionally biased region" description="Basic residues" evidence="5">
    <location>
        <begin position="458"/>
        <end position="470"/>
    </location>
</feature>
<comment type="subcellular location">
    <subcellularLocation>
        <location evidence="1">Cytoplasm</location>
    </subcellularLocation>
</comment>
<evidence type="ECO:0000256" key="2">
    <source>
        <dbReference type="ARBA" id="ARBA00022490"/>
    </source>
</evidence>
<keyword evidence="3" id="KW-0433">Leucine-rich repeat</keyword>
<gene>
    <name evidence="7" type="ORF">BZG36_03227</name>
</gene>
<evidence type="ECO:0000256" key="3">
    <source>
        <dbReference type="ARBA" id="ARBA00022614"/>
    </source>
</evidence>
<organism evidence="7 8">
    <name type="scientific">Bifiguratus adelaidae</name>
    <dbReference type="NCBI Taxonomy" id="1938954"/>
    <lineage>
        <taxon>Eukaryota</taxon>
        <taxon>Fungi</taxon>
        <taxon>Fungi incertae sedis</taxon>
        <taxon>Mucoromycota</taxon>
        <taxon>Mucoromycotina</taxon>
        <taxon>Endogonomycetes</taxon>
        <taxon>Endogonales</taxon>
        <taxon>Endogonales incertae sedis</taxon>
        <taxon>Bifiguratus</taxon>
    </lineage>
</organism>
<dbReference type="GO" id="GO:0005737">
    <property type="term" value="C:cytoplasm"/>
    <property type="evidence" value="ECO:0007669"/>
    <property type="project" value="UniProtKB-SubCell"/>
</dbReference>
<dbReference type="EMBL" id="MVBO01000121">
    <property type="protein sequence ID" value="OZJ02844.1"/>
    <property type="molecule type" value="Genomic_DNA"/>
</dbReference>
<comment type="caution">
    <text evidence="7">The sequence shown here is derived from an EMBL/GenBank/DDBJ whole genome shotgun (WGS) entry which is preliminary data.</text>
</comment>
<keyword evidence="8" id="KW-1185">Reference proteome</keyword>
<evidence type="ECO:0000256" key="1">
    <source>
        <dbReference type="ARBA" id="ARBA00004496"/>
    </source>
</evidence>
<dbReference type="OrthoDB" id="660555at2759"/>
<evidence type="ECO:0000256" key="4">
    <source>
        <dbReference type="ARBA" id="ARBA00022737"/>
    </source>
</evidence>
<feature type="compositionally biased region" description="Polar residues" evidence="5">
    <location>
        <begin position="477"/>
        <end position="490"/>
    </location>
</feature>
<evidence type="ECO:0000256" key="5">
    <source>
        <dbReference type="SAM" id="MobiDB-lite"/>
    </source>
</evidence>
<dbReference type="InterPro" id="IPR032675">
    <property type="entry name" value="LRR_dom_sf"/>
</dbReference>
<reference evidence="7 8" key="1">
    <citation type="journal article" date="2017" name="Mycologia">
        <title>Bifiguratus adelaidae, gen. et sp. nov., a new member of Mucoromycotina in endophytic and soil-dwelling habitats.</title>
        <authorList>
            <person name="Torres-Cruz T.J."/>
            <person name="Billingsley Tobias T.L."/>
            <person name="Almatruk M."/>
            <person name="Hesse C."/>
            <person name="Kuske C.R."/>
            <person name="Desiro A."/>
            <person name="Benucci G.M."/>
            <person name="Bonito G."/>
            <person name="Stajich J.E."/>
            <person name="Dunlap C."/>
            <person name="Arnold A.E."/>
            <person name="Porras-Alfaro A."/>
        </authorList>
    </citation>
    <scope>NUCLEOTIDE SEQUENCE [LARGE SCALE GENOMIC DNA]</scope>
    <source>
        <strain evidence="7 8">AZ0501</strain>
    </source>
</reference>
<accession>A0A261XX70</accession>
<sequence length="537" mass="58234">MSLTAKAYVSKLISTLQSTATARPAPALADEANDGEGVRVDKPPTPLAIASSIFSKPVRLALLPLSYAVQPVTILANPVSEAVSTFLWDPLTKVSAQAYGLAVPVTEFIKDPVSKLKFASAASGPPLIITFTVSELLCIFNEIDHWDKTHQLIDKVGNPTLPPAALDESIQEGLPIVTSALQDCKQILIKANDNNEVGIQEYNAVSGQLGHDVKMNLGIFKSLLDLQLNGVHPSGFSAWSNLSSQLLSLSAHNQSLSSVNDILQSSTLSWPALTILNLSNCSFASTDMESLSQLDHLEILNLSHCQLSFIPPSLGALPRLHSLDISHNSIANITKEGIMLGNIQRVVLANNQLESPRGLENLKGLTMIDLRNNNIHFTSSLQLLQGIPDLQELWIAGNPLTEQDPQYRLTILNIFARANHSIAIDGKLPSSAEQAKITVLPKAEYRGHHTSTSSGRHSSPKPRTAKRKQKRVIDFQEGSNIRESNPSSDSEFVANPHPTASLTDQGHPSLRHDLESMRTEGGKNWLSVLGDSKHVKD</sequence>
<evidence type="ECO:0000313" key="8">
    <source>
        <dbReference type="Proteomes" id="UP000242875"/>
    </source>
</evidence>
<dbReference type="InterPro" id="IPR055414">
    <property type="entry name" value="LRR_R13L4/SHOC2-like"/>
</dbReference>
<dbReference type="PANTHER" id="PTHR15454">
    <property type="entry name" value="NISCHARIN RELATED"/>
    <property type="match status" value="1"/>
</dbReference>
<dbReference type="AlphaFoldDB" id="A0A261XX70"/>
<feature type="domain" description="Disease resistance R13L4/SHOC-2-like LRR" evidence="6">
    <location>
        <begin position="263"/>
        <end position="394"/>
    </location>
</feature>
<feature type="region of interest" description="Disordered" evidence="5">
    <location>
        <begin position="441"/>
        <end position="537"/>
    </location>
</feature>
<keyword evidence="4" id="KW-0677">Repeat</keyword>
<feature type="compositionally biased region" description="Basic and acidic residues" evidence="5">
    <location>
        <begin position="510"/>
        <end position="521"/>
    </location>
</feature>
<dbReference type="SUPFAM" id="SSF52058">
    <property type="entry name" value="L domain-like"/>
    <property type="match status" value="1"/>
</dbReference>
<dbReference type="Proteomes" id="UP000242875">
    <property type="component" value="Unassembled WGS sequence"/>
</dbReference>
<keyword evidence="2" id="KW-0963">Cytoplasm</keyword>
<dbReference type="PANTHER" id="PTHR15454:SF69">
    <property type="entry name" value="SERINE_THREONINE-PROTEIN KINASE 11-INTERACTING PROTEIN"/>
    <property type="match status" value="1"/>
</dbReference>
<dbReference type="Pfam" id="PF23598">
    <property type="entry name" value="LRR_14"/>
    <property type="match status" value="1"/>
</dbReference>